<reference evidence="3" key="2">
    <citation type="journal article" date="2021" name="PeerJ">
        <title>Extensive microbial diversity within the chicken gut microbiome revealed by metagenomics and culture.</title>
        <authorList>
            <person name="Gilroy R."/>
            <person name="Ravi A."/>
            <person name="Getino M."/>
            <person name="Pursley I."/>
            <person name="Horton D.L."/>
            <person name="Alikhan N.F."/>
            <person name="Baker D."/>
            <person name="Gharbi K."/>
            <person name="Hall N."/>
            <person name="Watson M."/>
            <person name="Adriaenssens E.M."/>
            <person name="Foster-Nyarko E."/>
            <person name="Jarju S."/>
            <person name="Secka A."/>
            <person name="Antonio M."/>
            <person name="Oren A."/>
            <person name="Chaudhuri R.R."/>
            <person name="La Ragione R."/>
            <person name="Hildebrand F."/>
            <person name="Pallen M.J."/>
        </authorList>
    </citation>
    <scope>NUCLEOTIDE SEQUENCE</scope>
    <source>
        <strain evidence="3">14508</strain>
    </source>
</reference>
<dbReference type="AlphaFoldDB" id="A0A9D1G9S2"/>
<feature type="region of interest" description="Disordered" evidence="1">
    <location>
        <begin position="24"/>
        <end position="95"/>
    </location>
</feature>
<dbReference type="InterPro" id="IPR008160">
    <property type="entry name" value="Collagen"/>
</dbReference>
<dbReference type="PANTHER" id="PTHR24023:SF1082">
    <property type="entry name" value="COLLAGEN TRIPLE HELIX REPEAT"/>
    <property type="match status" value="1"/>
</dbReference>
<dbReference type="PANTHER" id="PTHR24023">
    <property type="entry name" value="COLLAGEN ALPHA"/>
    <property type="match status" value="1"/>
</dbReference>
<keyword evidence="3" id="KW-0176">Collagen</keyword>
<evidence type="ECO:0000256" key="2">
    <source>
        <dbReference type="SAM" id="SignalP"/>
    </source>
</evidence>
<evidence type="ECO:0000256" key="1">
    <source>
        <dbReference type="SAM" id="MobiDB-lite"/>
    </source>
</evidence>
<feature type="signal peptide" evidence="2">
    <location>
        <begin position="1"/>
        <end position="25"/>
    </location>
</feature>
<accession>A0A9D1G9S2</accession>
<name>A0A9D1G9S2_9FIRM</name>
<dbReference type="GO" id="GO:0030020">
    <property type="term" value="F:extracellular matrix structural constituent conferring tensile strength"/>
    <property type="evidence" value="ECO:0007669"/>
    <property type="project" value="TreeGrafter"/>
</dbReference>
<dbReference type="Proteomes" id="UP000886893">
    <property type="component" value="Unassembled WGS sequence"/>
</dbReference>
<comment type="caution">
    <text evidence="3">The sequence shown here is derived from an EMBL/GenBank/DDBJ whole genome shotgun (WGS) entry which is preliminary data.</text>
</comment>
<dbReference type="EMBL" id="DVKI01000191">
    <property type="protein sequence ID" value="HIT17910.1"/>
    <property type="molecule type" value="Genomic_DNA"/>
</dbReference>
<evidence type="ECO:0000313" key="4">
    <source>
        <dbReference type="Proteomes" id="UP000886893"/>
    </source>
</evidence>
<protein>
    <submittedName>
        <fullName evidence="3">Collagen-like protein</fullName>
    </submittedName>
</protein>
<dbReference type="Pfam" id="PF01391">
    <property type="entry name" value="Collagen"/>
    <property type="match status" value="1"/>
</dbReference>
<gene>
    <name evidence="3" type="ORF">IAD04_06030</name>
</gene>
<keyword evidence="2" id="KW-0732">Signal</keyword>
<dbReference type="InterPro" id="IPR050149">
    <property type="entry name" value="Collagen_superfamily"/>
</dbReference>
<proteinExistence type="predicted"/>
<dbReference type="GO" id="GO:0031012">
    <property type="term" value="C:extracellular matrix"/>
    <property type="evidence" value="ECO:0007669"/>
    <property type="project" value="TreeGrafter"/>
</dbReference>
<dbReference type="GO" id="GO:0030198">
    <property type="term" value="P:extracellular matrix organization"/>
    <property type="evidence" value="ECO:0007669"/>
    <property type="project" value="TreeGrafter"/>
</dbReference>
<feature type="compositionally biased region" description="Basic and acidic residues" evidence="1">
    <location>
        <begin position="62"/>
        <end position="73"/>
    </location>
</feature>
<sequence length="663" mass="71485">MKKKNILTYSLLFLLGLGLTSCAGAQGETGPQGPQGEQGIQGEKGDKGDKGDTGATGPQGEQGEKGDKGDKGDTGATGPQGDKGDTGPQGETAWSNTILPSVGGYILPSVGSALVGSEITFTFVPQDETYYLDYAKLNGEEVLTTYDAIEHEYSYTTEMVEGGFVVQAAFSVQDVASSKGYFEDGKFYKNGAKDNAGNIVIKGTLSDEVEFAGGSGSENDPLIVSTPTQFRYINDLYTIGEQTFTDLHFSQNANLELELNQRISYFAGYYNGNNYSISIKDGVTWEGVASIFGLFYGGKVASISNVTLNVRENQVLTLFSDANWDENTYVKETYIDGYTVNSLDGKPVRANLNNYGFITCNPIGYLGLGDDGNYIITNQVYEFTNIDINASIINLGTSTGFLVGSGIMYDVYDSLVFKNITVDGFLTGTANAGLLWGNAAYTNPSNIGSYKEMISADDLTVENVTFNGAIYGLNGNATNVCLTPGNPDLLTEEQITAILGTSTLHRSDENVLKGKTIDYRYDTTTNQFVFDKSAVEGLDETYRVVPYINVTRIDFGSNFSNGVKSEIAYNDAVADVASYASITSVKALDIHKAVEQEVITEEDIADLSFENYFNSHVAALLYKDGTLYVIFNIGDGLTTTSVDSTAKIGFYCFNAENQLIGMI</sequence>
<feature type="compositionally biased region" description="Basic and acidic residues" evidence="1">
    <location>
        <begin position="43"/>
        <end position="52"/>
    </location>
</feature>
<organism evidence="3 4">
    <name type="scientific">Candidatus Caccosoma faecigallinarum</name>
    <dbReference type="NCBI Taxonomy" id="2840720"/>
    <lineage>
        <taxon>Bacteria</taxon>
        <taxon>Bacillati</taxon>
        <taxon>Bacillota</taxon>
        <taxon>Bacillota incertae sedis</taxon>
        <taxon>Candidatus Caccosoma</taxon>
    </lineage>
</organism>
<feature type="compositionally biased region" description="Low complexity" evidence="1">
    <location>
        <begin position="24"/>
        <end position="41"/>
    </location>
</feature>
<dbReference type="PROSITE" id="PS51257">
    <property type="entry name" value="PROKAR_LIPOPROTEIN"/>
    <property type="match status" value="1"/>
</dbReference>
<dbReference type="GO" id="GO:0005615">
    <property type="term" value="C:extracellular space"/>
    <property type="evidence" value="ECO:0007669"/>
    <property type="project" value="TreeGrafter"/>
</dbReference>
<feature type="chain" id="PRO_5039345393" evidence="2">
    <location>
        <begin position="26"/>
        <end position="663"/>
    </location>
</feature>
<reference evidence="3" key="1">
    <citation type="submission" date="2020-10" db="EMBL/GenBank/DDBJ databases">
        <authorList>
            <person name="Gilroy R."/>
        </authorList>
    </citation>
    <scope>NUCLEOTIDE SEQUENCE</scope>
    <source>
        <strain evidence="3">14508</strain>
    </source>
</reference>
<evidence type="ECO:0000313" key="3">
    <source>
        <dbReference type="EMBL" id="HIT17910.1"/>
    </source>
</evidence>